<evidence type="ECO:0000256" key="4">
    <source>
        <dbReference type="ARBA" id="ARBA00023239"/>
    </source>
</evidence>
<dbReference type="InterPro" id="IPR051798">
    <property type="entry name" value="Class-II_PLP-Dep_Aminotrans"/>
</dbReference>
<dbReference type="EC" id="4.4.1.13" evidence="2"/>
<dbReference type="Gene3D" id="3.90.1150.10">
    <property type="entry name" value="Aspartate Aminotransferase, domain 1"/>
    <property type="match status" value="1"/>
</dbReference>
<keyword evidence="4 7" id="KW-0456">Lyase</keyword>
<dbReference type="EMBL" id="JBHLYW010000022">
    <property type="protein sequence ID" value="MFC0079642.1"/>
    <property type="molecule type" value="Genomic_DNA"/>
</dbReference>
<keyword evidence="3" id="KW-0663">Pyridoxal phosphate</keyword>
<protein>
    <recommendedName>
        <fullName evidence="2">cysteine-S-conjugate beta-lyase</fullName>
        <ecNumber evidence="2">4.4.1.13</ecNumber>
    </recommendedName>
</protein>
<evidence type="ECO:0000313" key="8">
    <source>
        <dbReference type="Proteomes" id="UP001589734"/>
    </source>
</evidence>
<dbReference type="InterPro" id="IPR027619">
    <property type="entry name" value="C-S_lyase_PatB-like"/>
</dbReference>
<dbReference type="RefSeq" id="WP_379687351.1">
    <property type="nucleotide sequence ID" value="NZ_JBHLYW010000022.1"/>
</dbReference>
<feature type="domain" description="Aminotransferase class I/classII large" evidence="6">
    <location>
        <begin position="34"/>
        <end position="380"/>
    </location>
</feature>
<evidence type="ECO:0000256" key="5">
    <source>
        <dbReference type="ARBA" id="ARBA00037974"/>
    </source>
</evidence>
<dbReference type="Gene3D" id="3.40.640.10">
    <property type="entry name" value="Type I PLP-dependent aspartate aminotransferase-like (Major domain)"/>
    <property type="match status" value="1"/>
</dbReference>
<organism evidence="7 8">
    <name type="scientific">Flavobacterium procerum</name>
    <dbReference type="NCBI Taxonomy" id="1455569"/>
    <lineage>
        <taxon>Bacteria</taxon>
        <taxon>Pseudomonadati</taxon>
        <taxon>Bacteroidota</taxon>
        <taxon>Flavobacteriia</taxon>
        <taxon>Flavobacteriales</taxon>
        <taxon>Flavobacteriaceae</taxon>
        <taxon>Flavobacterium</taxon>
    </lineage>
</organism>
<proteinExistence type="inferred from homology"/>
<dbReference type="Proteomes" id="UP001589734">
    <property type="component" value="Unassembled WGS sequence"/>
</dbReference>
<evidence type="ECO:0000256" key="2">
    <source>
        <dbReference type="ARBA" id="ARBA00012224"/>
    </source>
</evidence>
<dbReference type="Pfam" id="PF00155">
    <property type="entry name" value="Aminotran_1_2"/>
    <property type="match status" value="1"/>
</dbReference>
<evidence type="ECO:0000259" key="6">
    <source>
        <dbReference type="Pfam" id="PF00155"/>
    </source>
</evidence>
<evidence type="ECO:0000256" key="1">
    <source>
        <dbReference type="ARBA" id="ARBA00001933"/>
    </source>
</evidence>
<dbReference type="InterPro" id="IPR004839">
    <property type="entry name" value="Aminotransferase_I/II_large"/>
</dbReference>
<dbReference type="PANTHER" id="PTHR43525:SF1">
    <property type="entry name" value="PROTEIN MALY"/>
    <property type="match status" value="1"/>
</dbReference>
<dbReference type="InterPro" id="IPR015422">
    <property type="entry name" value="PyrdxlP-dep_Trfase_small"/>
</dbReference>
<evidence type="ECO:0000313" key="7">
    <source>
        <dbReference type="EMBL" id="MFC0079642.1"/>
    </source>
</evidence>
<evidence type="ECO:0000256" key="3">
    <source>
        <dbReference type="ARBA" id="ARBA00022898"/>
    </source>
</evidence>
<name>A0ABV6BW26_9FLAO</name>
<dbReference type="GO" id="GO:0047804">
    <property type="term" value="F:cysteine-S-conjugate beta-lyase activity"/>
    <property type="evidence" value="ECO:0007669"/>
    <property type="project" value="UniProtKB-EC"/>
</dbReference>
<comment type="similarity">
    <text evidence="5">Belongs to the class-II pyridoxal-phosphate-dependent aminotransferase family. MalY/PatB cystathionine beta-lyase subfamily.</text>
</comment>
<gene>
    <name evidence="7" type="ORF">ACFFLS_21525</name>
</gene>
<comment type="caution">
    <text evidence="7">The sequence shown here is derived from an EMBL/GenBank/DDBJ whole genome shotgun (WGS) entry which is preliminary data.</text>
</comment>
<sequence>MNYNFDEIINRRNTNSIKWDEADSPDILPMWVADMDFKTAPEITAALENRISHGIFGYSKTPIAFFEAVIMWWKKRHGFSLQKEWILPVAGVIPAMSAAIRSLTEKGDRIIIQPPVYNHFYSTIENCGREIVENNLIYNDGFYTIDFEDLEKKAADPKTKLLVLCNPHNPIGRVWTKEELNQIAVICKKHAVVVLSDEIHSDLVLSEETHIPFASLDHSLMGNSITFSSISKTFNLAGLQVGYVFTNNQEFYDGLKSVLIMQEMELLSPFAITALITAYEKGEPWLEALKLYVYENFLFLNEYIERELPSVKVMQLQATYLVWLDIRSYKLSSDQVAQKLFDNQNLWVNSGTMYGKAGEGFLRINIACQKKIMQDGLQRIKRELSGH</sequence>
<accession>A0ABV6BW26</accession>
<comment type="cofactor">
    <cofactor evidence="1">
        <name>pyridoxal 5'-phosphate</name>
        <dbReference type="ChEBI" id="CHEBI:597326"/>
    </cofactor>
</comment>
<dbReference type="InterPro" id="IPR015421">
    <property type="entry name" value="PyrdxlP-dep_Trfase_major"/>
</dbReference>
<dbReference type="SUPFAM" id="SSF53383">
    <property type="entry name" value="PLP-dependent transferases"/>
    <property type="match status" value="1"/>
</dbReference>
<dbReference type="CDD" id="cd00609">
    <property type="entry name" value="AAT_like"/>
    <property type="match status" value="1"/>
</dbReference>
<keyword evidence="8" id="KW-1185">Reference proteome</keyword>
<dbReference type="InterPro" id="IPR015424">
    <property type="entry name" value="PyrdxlP-dep_Trfase"/>
</dbReference>
<dbReference type="NCBIfam" id="TIGR04350">
    <property type="entry name" value="C_S_lyase_PatB"/>
    <property type="match status" value="1"/>
</dbReference>
<reference evidence="7 8" key="1">
    <citation type="submission" date="2024-09" db="EMBL/GenBank/DDBJ databases">
        <authorList>
            <person name="Sun Q."/>
            <person name="Mori K."/>
        </authorList>
    </citation>
    <scope>NUCLEOTIDE SEQUENCE [LARGE SCALE GENOMIC DNA]</scope>
    <source>
        <strain evidence="7 8">CGMCC 1.12926</strain>
    </source>
</reference>
<dbReference type="PANTHER" id="PTHR43525">
    <property type="entry name" value="PROTEIN MALY"/>
    <property type="match status" value="1"/>
</dbReference>